<gene>
    <name evidence="2" type="ORF">C485_13685</name>
</gene>
<protein>
    <recommendedName>
        <fullName evidence="4">PH domain-containing protein</fullName>
    </recommendedName>
</protein>
<organism evidence="2 3">
    <name type="scientific">Natrinema altunense (strain JCM 12890 / CGMCC 1.3731 / AJ2)</name>
    <dbReference type="NCBI Taxonomy" id="1227494"/>
    <lineage>
        <taxon>Archaea</taxon>
        <taxon>Methanobacteriati</taxon>
        <taxon>Methanobacteriota</taxon>
        <taxon>Stenosarchaea group</taxon>
        <taxon>Halobacteria</taxon>
        <taxon>Halobacteriales</taxon>
        <taxon>Natrialbaceae</taxon>
        <taxon>Natrinema</taxon>
    </lineage>
</organism>
<feature type="transmembrane region" description="Helical" evidence="1">
    <location>
        <begin position="92"/>
        <end position="110"/>
    </location>
</feature>
<evidence type="ECO:0008006" key="4">
    <source>
        <dbReference type="Google" id="ProtNLM"/>
    </source>
</evidence>
<reference evidence="2 3" key="1">
    <citation type="journal article" date="2014" name="PLoS Genet.">
        <title>Phylogenetically driven sequencing of extremely halophilic archaea reveals strategies for static and dynamic osmo-response.</title>
        <authorList>
            <person name="Becker E.A."/>
            <person name="Seitzer P.M."/>
            <person name="Tritt A."/>
            <person name="Larsen D."/>
            <person name="Krusor M."/>
            <person name="Yao A.I."/>
            <person name="Wu D."/>
            <person name="Madern D."/>
            <person name="Eisen J.A."/>
            <person name="Darling A.E."/>
            <person name="Facciotti M.T."/>
        </authorList>
    </citation>
    <scope>NUCLEOTIDE SEQUENCE [LARGE SCALE GENOMIC DNA]</scope>
    <source>
        <strain evidence="2 3">JCM 12890</strain>
    </source>
</reference>
<keyword evidence="1" id="KW-0472">Membrane</keyword>
<evidence type="ECO:0000313" key="2">
    <source>
        <dbReference type="EMBL" id="ELY85024.1"/>
    </source>
</evidence>
<keyword evidence="1" id="KW-1133">Transmembrane helix</keyword>
<feature type="transmembrane region" description="Helical" evidence="1">
    <location>
        <begin position="50"/>
        <end position="72"/>
    </location>
</feature>
<feature type="transmembrane region" description="Helical" evidence="1">
    <location>
        <begin position="21"/>
        <end position="44"/>
    </location>
</feature>
<keyword evidence="1" id="KW-0812">Transmembrane</keyword>
<name>L9ZFD0_NATA2</name>
<comment type="caution">
    <text evidence="2">The sequence shown here is derived from an EMBL/GenBank/DDBJ whole genome shotgun (WGS) entry which is preliminary data.</text>
</comment>
<dbReference type="Proteomes" id="UP000011511">
    <property type="component" value="Unassembled WGS sequence"/>
</dbReference>
<proteinExistence type="predicted"/>
<feature type="transmembrane region" description="Helical" evidence="1">
    <location>
        <begin position="116"/>
        <end position="134"/>
    </location>
</feature>
<dbReference type="RefSeq" id="WP_007109995.1">
    <property type="nucleotide sequence ID" value="NZ_AOIK01000033.1"/>
</dbReference>
<evidence type="ECO:0000313" key="3">
    <source>
        <dbReference type="Proteomes" id="UP000011511"/>
    </source>
</evidence>
<accession>L9ZFD0</accession>
<dbReference type="AlphaFoldDB" id="L9ZFD0"/>
<keyword evidence="3" id="KW-1185">Reference proteome</keyword>
<evidence type="ECO:0000256" key="1">
    <source>
        <dbReference type="SAM" id="Phobius"/>
    </source>
</evidence>
<dbReference type="eggNOG" id="arCOG09071">
    <property type="taxonomic scope" value="Archaea"/>
</dbReference>
<dbReference type="EMBL" id="AOIK01000033">
    <property type="protein sequence ID" value="ELY85024.1"/>
    <property type="molecule type" value="Genomic_DNA"/>
</dbReference>
<sequence>MTDREPARSRAADDATPPDRAFRLAFGGYVGVLVAGLVTAMAVLSRPEMASITVTGTSVVGLGGGCLAGIALAGRSPGLAVRLGRTRRRRAALVLPAAPFGMAAAASLVGPLESRVAVVALVSTIAVALTGGLVKWMAQTRYVDAVTGDAPVATWQWEPPSSPVLDAVVFATWLLLGAANAYRGDWLQSIVWAGLAVLWLCSGLAEGRWRIGSMGATPELRVHDAGLVKQRPYTRSIVLWDDVAHVRLREDELVLDRGLFDVRFERDELAALETAHEEIERRLPNRAAG</sequence>
<dbReference type="PATRIC" id="fig|1227494.3.peg.2748"/>